<dbReference type="OrthoDB" id="6287402at2759"/>
<dbReference type="AlphaFoldDB" id="A0A3P7LG34"/>
<dbReference type="Proteomes" id="UP000281553">
    <property type="component" value="Unassembled WGS sequence"/>
</dbReference>
<reference evidence="2 3" key="1">
    <citation type="submission" date="2018-11" db="EMBL/GenBank/DDBJ databases">
        <authorList>
            <consortium name="Pathogen Informatics"/>
        </authorList>
    </citation>
    <scope>NUCLEOTIDE SEQUENCE [LARGE SCALE GENOMIC DNA]</scope>
</reference>
<dbReference type="InterPro" id="IPR003152">
    <property type="entry name" value="FATC_dom"/>
</dbReference>
<dbReference type="GO" id="GO:0005634">
    <property type="term" value="C:nucleus"/>
    <property type="evidence" value="ECO:0007669"/>
    <property type="project" value="TreeGrafter"/>
</dbReference>
<evidence type="ECO:0000313" key="2">
    <source>
        <dbReference type="EMBL" id="VDN10827.1"/>
    </source>
</evidence>
<dbReference type="SUPFAM" id="SSF56112">
    <property type="entry name" value="Protein kinase-like (PK-like)"/>
    <property type="match status" value="1"/>
</dbReference>
<feature type="domain" description="FATC" evidence="1">
    <location>
        <begin position="305"/>
        <end position="337"/>
    </location>
</feature>
<accession>A0A3P7LG34</accession>
<dbReference type="InterPro" id="IPR011009">
    <property type="entry name" value="Kinase-like_dom_sf"/>
</dbReference>
<gene>
    <name evidence="2" type="ORF">DILT_LOCUS6658</name>
</gene>
<dbReference type="InterPro" id="IPR050517">
    <property type="entry name" value="DDR_Repair_Kinase"/>
</dbReference>
<keyword evidence="3" id="KW-1185">Reference proteome</keyword>
<proteinExistence type="predicted"/>
<evidence type="ECO:0000259" key="1">
    <source>
        <dbReference type="SMART" id="SM01343"/>
    </source>
</evidence>
<organism evidence="2 3">
    <name type="scientific">Dibothriocephalus latus</name>
    <name type="common">Fish tapeworm</name>
    <name type="synonym">Diphyllobothrium latum</name>
    <dbReference type="NCBI Taxonomy" id="60516"/>
    <lineage>
        <taxon>Eukaryota</taxon>
        <taxon>Metazoa</taxon>
        <taxon>Spiralia</taxon>
        <taxon>Lophotrochozoa</taxon>
        <taxon>Platyhelminthes</taxon>
        <taxon>Cestoda</taxon>
        <taxon>Eucestoda</taxon>
        <taxon>Diphyllobothriidea</taxon>
        <taxon>Diphyllobothriidae</taxon>
        <taxon>Dibothriocephalus</taxon>
    </lineage>
</organism>
<dbReference type="SMART" id="SM01343">
    <property type="entry name" value="FATC"/>
    <property type="match status" value="1"/>
</dbReference>
<dbReference type="PANTHER" id="PTHR11139">
    <property type="entry name" value="ATAXIA TELANGIECTASIA MUTATED ATM -RELATED"/>
    <property type="match status" value="1"/>
</dbReference>
<dbReference type="GO" id="GO:0004674">
    <property type="term" value="F:protein serine/threonine kinase activity"/>
    <property type="evidence" value="ECO:0007669"/>
    <property type="project" value="TreeGrafter"/>
</dbReference>
<name>A0A3P7LG34_DIBLA</name>
<dbReference type="EMBL" id="UYRU01050075">
    <property type="protein sequence ID" value="VDN10827.1"/>
    <property type="molecule type" value="Genomic_DNA"/>
</dbReference>
<evidence type="ECO:0000313" key="3">
    <source>
        <dbReference type="Proteomes" id="UP000281553"/>
    </source>
</evidence>
<sequence length="337" mass="36800">MPESVGTAPQPTVVNLNPVTVMDIAKLLEGGTKAPVGKQACRTKECFRKVTHITQGHVGYLFFLRRLFGASINDVITRTRFFTFLAVEAGLSFEYFASRCGKGIDGEHPTEAHSFFVLSNIRISEATVFAAETGKLGGSPDALWTRGGSALVSRFLALERLVFSMRLLRRGLCQLASSPEHYSMLRWRLISSHAAISAAHYILVILPTPEYVPLRLTASLRELLEPSGPAGHFGVALSQALSALRGSSNLFFSVLKVSPVTFLREDCALRFAGRTWFADCANTLRRTVDVTTTEAVGGSRSTSEELLTPAEQARRLVCLSTSPELLARMHPGWNASL</sequence>
<protein>
    <recommendedName>
        <fullName evidence="1">FATC domain-containing protein</fullName>
    </recommendedName>
</protein>